<keyword evidence="3" id="KW-1185">Reference proteome</keyword>
<gene>
    <name evidence="2" type="ORF">HMPREF1092_00240</name>
</gene>
<organism evidence="2 3">
    <name type="scientific">Clostridium thermobutyricum</name>
    <dbReference type="NCBI Taxonomy" id="29372"/>
    <lineage>
        <taxon>Bacteria</taxon>
        <taxon>Bacillati</taxon>
        <taxon>Bacillota</taxon>
        <taxon>Clostridia</taxon>
        <taxon>Eubacteriales</taxon>
        <taxon>Clostridiaceae</taxon>
        <taxon>Clostridium</taxon>
    </lineage>
</organism>
<keyword evidence="1" id="KW-0812">Transmembrane</keyword>
<proteinExistence type="predicted"/>
<accession>N9Y4E9</accession>
<keyword evidence="1" id="KW-1133">Transmembrane helix</keyword>
<reference evidence="2 3" key="1">
    <citation type="submission" date="2013-01" db="EMBL/GenBank/DDBJ databases">
        <title>The Genome Sequence of Clostridium colicanis 209318.</title>
        <authorList>
            <consortium name="The Broad Institute Genome Sequencing Platform"/>
            <person name="Earl A."/>
            <person name="Ward D."/>
            <person name="Feldgarden M."/>
            <person name="Gevers D."/>
            <person name="Courvalin P."/>
            <person name="Lambert T."/>
            <person name="Walker B."/>
            <person name="Young S.K."/>
            <person name="Zeng Q."/>
            <person name="Gargeya S."/>
            <person name="Fitzgerald M."/>
            <person name="Haas B."/>
            <person name="Abouelleil A."/>
            <person name="Alvarado L."/>
            <person name="Arachchi H.M."/>
            <person name="Berlin A.M."/>
            <person name="Chapman S.B."/>
            <person name="Dewar J."/>
            <person name="Goldberg J."/>
            <person name="Griggs A."/>
            <person name="Gujja S."/>
            <person name="Hansen M."/>
            <person name="Howarth C."/>
            <person name="Imamovic A."/>
            <person name="Larimer J."/>
            <person name="McCowan C."/>
            <person name="Murphy C."/>
            <person name="Neiman D."/>
            <person name="Pearson M."/>
            <person name="Priest M."/>
            <person name="Roberts A."/>
            <person name="Saif S."/>
            <person name="Shea T."/>
            <person name="Sisk P."/>
            <person name="Sykes S."/>
            <person name="Wortman J."/>
            <person name="Nusbaum C."/>
            <person name="Birren B."/>
        </authorList>
    </citation>
    <scope>NUCLEOTIDE SEQUENCE [LARGE SCALE GENOMIC DNA]</scope>
    <source>
        <strain evidence="2 3">209318</strain>
    </source>
</reference>
<keyword evidence="1" id="KW-0472">Membrane</keyword>
<protein>
    <submittedName>
        <fullName evidence="2">Uncharacterized protein</fullName>
    </submittedName>
</protein>
<dbReference type="PATRIC" id="fig|999411.4.peg.223"/>
<sequence>MRGDINLDLIKSVIKGLLKKWGAFAIIWTLLAIPKNPRLSESLLNERFIDKILYINFSLDYSIIAIVNYIFLGIFMILSFLVMIYLILEITINEEIE</sequence>
<feature type="transmembrane region" description="Helical" evidence="1">
    <location>
        <begin position="63"/>
        <end position="88"/>
    </location>
</feature>
<dbReference type="Proteomes" id="UP000013097">
    <property type="component" value="Unassembled WGS sequence"/>
</dbReference>
<evidence type="ECO:0000313" key="2">
    <source>
        <dbReference type="EMBL" id="ENZ03054.1"/>
    </source>
</evidence>
<evidence type="ECO:0000313" key="3">
    <source>
        <dbReference type="Proteomes" id="UP000013097"/>
    </source>
</evidence>
<name>N9Y4E9_9CLOT</name>
<evidence type="ECO:0000256" key="1">
    <source>
        <dbReference type="SAM" id="Phobius"/>
    </source>
</evidence>
<dbReference type="EMBL" id="AGYT01000007">
    <property type="protein sequence ID" value="ENZ03054.1"/>
    <property type="molecule type" value="Genomic_DNA"/>
</dbReference>
<dbReference type="AlphaFoldDB" id="N9Y4E9"/>
<dbReference type="HOGENOM" id="CLU_2341808_0_0_9"/>
<comment type="caution">
    <text evidence="2">The sequence shown here is derived from an EMBL/GenBank/DDBJ whole genome shotgun (WGS) entry which is preliminary data.</text>
</comment>
<feature type="transmembrane region" description="Helical" evidence="1">
    <location>
        <begin position="12"/>
        <end position="33"/>
    </location>
</feature>